<name>A0A9D1V7Z9_9FIRM</name>
<proteinExistence type="predicted"/>
<reference evidence="1" key="1">
    <citation type="journal article" date="2021" name="PeerJ">
        <title>Extensive microbial diversity within the chicken gut microbiome revealed by metagenomics and culture.</title>
        <authorList>
            <person name="Gilroy R."/>
            <person name="Ravi A."/>
            <person name="Getino M."/>
            <person name="Pursley I."/>
            <person name="Horton D.L."/>
            <person name="Alikhan N.F."/>
            <person name="Baker D."/>
            <person name="Gharbi K."/>
            <person name="Hall N."/>
            <person name="Watson M."/>
            <person name="Adriaenssens E.M."/>
            <person name="Foster-Nyarko E."/>
            <person name="Jarju S."/>
            <person name="Secka A."/>
            <person name="Antonio M."/>
            <person name="Oren A."/>
            <person name="Chaudhuri R.R."/>
            <person name="La Ragione R."/>
            <person name="Hildebrand F."/>
            <person name="Pallen M.J."/>
        </authorList>
    </citation>
    <scope>NUCLEOTIDE SEQUENCE</scope>
    <source>
        <strain evidence="1">811</strain>
    </source>
</reference>
<gene>
    <name evidence="1" type="ORF">H9741_04280</name>
</gene>
<reference evidence="1" key="2">
    <citation type="submission" date="2021-04" db="EMBL/GenBank/DDBJ databases">
        <authorList>
            <person name="Gilroy R."/>
        </authorList>
    </citation>
    <scope>NUCLEOTIDE SEQUENCE</scope>
    <source>
        <strain evidence="1">811</strain>
    </source>
</reference>
<protein>
    <submittedName>
        <fullName evidence="1">Uncharacterized protein</fullName>
    </submittedName>
</protein>
<evidence type="ECO:0000313" key="1">
    <source>
        <dbReference type="EMBL" id="HIX07666.1"/>
    </source>
</evidence>
<sequence length="61" mass="6806">TFLLRTWLPTFPFSDTPPKFSFYRSPVVAKKSIGTVEGKLNVIRAAQVNGAEENAACKIEY</sequence>
<feature type="non-terminal residue" evidence="1">
    <location>
        <position position="1"/>
    </location>
</feature>
<dbReference type="EMBL" id="DXFX01000054">
    <property type="protein sequence ID" value="HIX07666.1"/>
    <property type="molecule type" value="Genomic_DNA"/>
</dbReference>
<comment type="caution">
    <text evidence="1">The sequence shown here is derived from an EMBL/GenBank/DDBJ whole genome shotgun (WGS) entry which is preliminary data.</text>
</comment>
<evidence type="ECO:0000313" key="2">
    <source>
        <dbReference type="Proteomes" id="UP000824204"/>
    </source>
</evidence>
<organism evidence="1 2">
    <name type="scientific">Candidatus Borkfalkia faecipullorum</name>
    <dbReference type="NCBI Taxonomy" id="2838510"/>
    <lineage>
        <taxon>Bacteria</taxon>
        <taxon>Bacillati</taxon>
        <taxon>Bacillota</taxon>
        <taxon>Clostridia</taxon>
        <taxon>Christensenellales</taxon>
        <taxon>Christensenellaceae</taxon>
        <taxon>Candidatus Borkfalkia</taxon>
    </lineage>
</organism>
<accession>A0A9D1V7Z9</accession>
<dbReference type="AlphaFoldDB" id="A0A9D1V7Z9"/>
<dbReference type="Proteomes" id="UP000824204">
    <property type="component" value="Unassembled WGS sequence"/>
</dbReference>